<dbReference type="AlphaFoldDB" id="A0A1G6RJ57"/>
<evidence type="ECO:0000313" key="3">
    <source>
        <dbReference type="Proteomes" id="UP000199417"/>
    </source>
</evidence>
<dbReference type="Pfam" id="PF13312">
    <property type="entry name" value="DUF4081"/>
    <property type="match status" value="1"/>
</dbReference>
<keyword evidence="3" id="KW-1185">Reference proteome</keyword>
<evidence type="ECO:0000313" key="2">
    <source>
        <dbReference type="EMBL" id="SDD04680.1"/>
    </source>
</evidence>
<dbReference type="InterPro" id="IPR013653">
    <property type="entry name" value="GCN5-like_dom"/>
</dbReference>
<organism evidence="2 3">
    <name type="scientific">Rhodococcus tukisamuensis</name>
    <dbReference type="NCBI Taxonomy" id="168276"/>
    <lineage>
        <taxon>Bacteria</taxon>
        <taxon>Bacillati</taxon>
        <taxon>Actinomycetota</taxon>
        <taxon>Actinomycetes</taxon>
        <taxon>Mycobacteriales</taxon>
        <taxon>Nocardiaceae</taxon>
        <taxon>Rhodococcus</taxon>
    </lineage>
</organism>
<name>A0A1G6RJ57_9NOCA</name>
<dbReference type="EMBL" id="FNAB01000002">
    <property type="protein sequence ID" value="SDD04680.1"/>
    <property type="molecule type" value="Genomic_DNA"/>
</dbReference>
<accession>A0A1G6RJ57</accession>
<evidence type="ECO:0000259" key="1">
    <source>
        <dbReference type="PROSITE" id="PS51186"/>
    </source>
</evidence>
<sequence length="296" mass="31736">MVGVTRPLDFSDGPGGDWVLKLLGARQLGTRDRADVLQVLDADPIATCMVAARVQDLGVEPRAINGELWSRGGPAESLCFSGANLVPLRGNLSDLRAFADRACRVPRMCSSLVGRAELTMPLWEMLEADWGPAREVRAEQPLLALAGPPAIAPDPRVRLVRMDELDAYLVAAVAMFIEEVGIDPRASDGGRGYRRRVAGLIASGRAWARFEGGKVIFKAEVGSMSAQVGQIQGVWVHPRFRGQGFGGAGTAAVAQAVVDSGRIASLYVNSFNRAARQTYDRVGFSQVATFATILMD</sequence>
<reference evidence="2 3" key="1">
    <citation type="submission" date="2016-10" db="EMBL/GenBank/DDBJ databases">
        <authorList>
            <person name="de Groot N.N."/>
        </authorList>
    </citation>
    <scope>NUCLEOTIDE SEQUENCE [LARGE SCALE GENOMIC DNA]</scope>
    <source>
        <strain evidence="2 3">JCM 11308</strain>
    </source>
</reference>
<dbReference type="PROSITE" id="PS51186">
    <property type="entry name" value="GNAT"/>
    <property type="match status" value="1"/>
</dbReference>
<dbReference type="InterPro" id="IPR000182">
    <property type="entry name" value="GNAT_dom"/>
</dbReference>
<dbReference type="Proteomes" id="UP000199417">
    <property type="component" value="Unassembled WGS sequence"/>
</dbReference>
<protein>
    <recommendedName>
        <fullName evidence="1">N-acetyltransferase domain-containing protein</fullName>
    </recommendedName>
</protein>
<feature type="domain" description="N-acetyltransferase" evidence="1">
    <location>
        <begin position="157"/>
        <end position="296"/>
    </location>
</feature>
<dbReference type="STRING" id="168276.SAMN05444580_102491"/>
<dbReference type="SUPFAM" id="SSF55729">
    <property type="entry name" value="Acyl-CoA N-acyltransferases (Nat)"/>
    <property type="match status" value="1"/>
</dbReference>
<dbReference type="Pfam" id="PF08445">
    <property type="entry name" value="FR47"/>
    <property type="match status" value="1"/>
</dbReference>
<dbReference type="InterPro" id="IPR025289">
    <property type="entry name" value="DUF4081"/>
</dbReference>
<proteinExistence type="predicted"/>
<dbReference type="InterPro" id="IPR016794">
    <property type="entry name" value="UCP21603_acetyltransf"/>
</dbReference>
<dbReference type="Gene3D" id="3.40.630.30">
    <property type="match status" value="1"/>
</dbReference>
<dbReference type="InterPro" id="IPR016181">
    <property type="entry name" value="Acyl_CoA_acyltransferase"/>
</dbReference>
<dbReference type="GO" id="GO:0016747">
    <property type="term" value="F:acyltransferase activity, transferring groups other than amino-acyl groups"/>
    <property type="evidence" value="ECO:0007669"/>
    <property type="project" value="InterPro"/>
</dbReference>
<dbReference type="PIRSF" id="PIRSF021603">
    <property type="entry name" value="UCP21603_acetyltransf"/>
    <property type="match status" value="1"/>
</dbReference>
<gene>
    <name evidence="2" type="ORF">SAMN05444580_102491</name>
</gene>